<reference evidence="10 11" key="1">
    <citation type="submission" date="2014-09" db="EMBL/GenBank/DDBJ databases">
        <title>Using Illumina technology Improving SMRT sequencing Genome Assembly by RASTools.</title>
        <authorList>
            <person name="Zhou Y."/>
            <person name="Ma T."/>
            <person name="Liu T."/>
        </authorList>
    </citation>
    <scope>NUCLEOTIDE SEQUENCE [LARGE SCALE GENOMIC DNA]</scope>
    <source>
        <strain evidence="10 11">ATCC 55669</strain>
    </source>
</reference>
<dbReference type="NCBIfam" id="NF010285">
    <property type="entry name" value="PRK13725.1"/>
    <property type="match status" value="1"/>
</dbReference>
<accession>A0A097EF51</accession>
<sequence length="135" mass="14845">MLRYMLDTNLCIRVLRDRPQAVGERFNAEADGLSISTIVLTELLHGAVKSARPAENRRAVERFAARLEVLAFDAEAAAHAGDIRATLEREGRSIGSYDVLIAGHARSRGLIVVTGNLGEFMRVDGLRCEDWLPAN</sequence>
<dbReference type="HOGENOM" id="CLU_118482_5_3_5"/>
<dbReference type="SUPFAM" id="SSF88723">
    <property type="entry name" value="PIN domain-like"/>
    <property type="match status" value="1"/>
</dbReference>
<evidence type="ECO:0000259" key="9">
    <source>
        <dbReference type="Pfam" id="PF01850"/>
    </source>
</evidence>
<keyword evidence="2 8" id="KW-1277">Toxin-antitoxin system</keyword>
<feature type="binding site" evidence="8">
    <location>
        <position position="7"/>
    </location>
    <ligand>
        <name>Mg(2+)</name>
        <dbReference type="ChEBI" id="CHEBI:18420"/>
    </ligand>
</feature>
<dbReference type="InterPro" id="IPR022907">
    <property type="entry name" value="VapC_family"/>
</dbReference>
<dbReference type="AlphaFoldDB" id="A0A097EF51"/>
<evidence type="ECO:0000256" key="5">
    <source>
        <dbReference type="ARBA" id="ARBA00022801"/>
    </source>
</evidence>
<keyword evidence="8" id="KW-0800">Toxin</keyword>
<dbReference type="EC" id="3.1.-.-" evidence="8"/>
<organism evidence="10 11">
    <name type="scientific">Sphingomonas taxi</name>
    <dbReference type="NCBI Taxonomy" id="1549858"/>
    <lineage>
        <taxon>Bacteria</taxon>
        <taxon>Pseudomonadati</taxon>
        <taxon>Pseudomonadota</taxon>
        <taxon>Alphaproteobacteria</taxon>
        <taxon>Sphingomonadales</taxon>
        <taxon>Sphingomonadaceae</taxon>
        <taxon>Sphingomonas</taxon>
    </lineage>
</organism>
<feature type="binding site" evidence="8">
    <location>
        <position position="98"/>
    </location>
    <ligand>
        <name>Mg(2+)</name>
        <dbReference type="ChEBI" id="CHEBI:18420"/>
    </ligand>
</feature>
<dbReference type="HAMAP" id="MF_00265">
    <property type="entry name" value="VapC_Nob1"/>
    <property type="match status" value="1"/>
</dbReference>
<proteinExistence type="inferred from homology"/>
<evidence type="ECO:0000256" key="4">
    <source>
        <dbReference type="ARBA" id="ARBA00022723"/>
    </source>
</evidence>
<dbReference type="PANTHER" id="PTHR33653">
    <property type="entry name" value="RIBONUCLEASE VAPC2"/>
    <property type="match status" value="1"/>
</dbReference>
<evidence type="ECO:0000256" key="8">
    <source>
        <dbReference type="HAMAP-Rule" id="MF_00265"/>
    </source>
</evidence>
<evidence type="ECO:0000313" key="10">
    <source>
        <dbReference type="EMBL" id="AIT06156.1"/>
    </source>
</evidence>
<dbReference type="PANTHER" id="PTHR33653:SF1">
    <property type="entry name" value="RIBONUCLEASE VAPC2"/>
    <property type="match status" value="1"/>
</dbReference>
<keyword evidence="6 8" id="KW-0460">Magnesium</keyword>
<dbReference type="EMBL" id="CP009571">
    <property type="protein sequence ID" value="AIT06156.1"/>
    <property type="molecule type" value="Genomic_DNA"/>
</dbReference>
<evidence type="ECO:0000256" key="1">
    <source>
        <dbReference type="ARBA" id="ARBA00001946"/>
    </source>
</evidence>
<keyword evidence="3 8" id="KW-0540">Nuclease</keyword>
<dbReference type="Gene3D" id="3.40.50.1010">
    <property type="entry name" value="5'-nuclease"/>
    <property type="match status" value="1"/>
</dbReference>
<keyword evidence="11" id="KW-1185">Reference proteome</keyword>
<evidence type="ECO:0000313" key="11">
    <source>
        <dbReference type="Proteomes" id="UP000033200"/>
    </source>
</evidence>
<comment type="cofactor">
    <cofactor evidence="1 8">
        <name>Mg(2+)</name>
        <dbReference type="ChEBI" id="CHEBI:18420"/>
    </cofactor>
</comment>
<dbReference type="InterPro" id="IPR002716">
    <property type="entry name" value="PIN_dom"/>
</dbReference>
<dbReference type="GO" id="GO:0016787">
    <property type="term" value="F:hydrolase activity"/>
    <property type="evidence" value="ECO:0007669"/>
    <property type="project" value="UniProtKB-KW"/>
</dbReference>
<keyword evidence="5 8" id="KW-0378">Hydrolase</keyword>
<evidence type="ECO:0000256" key="7">
    <source>
        <dbReference type="ARBA" id="ARBA00038093"/>
    </source>
</evidence>
<dbReference type="InterPro" id="IPR050556">
    <property type="entry name" value="Type_II_TA_system_RNase"/>
</dbReference>
<keyword evidence="4 8" id="KW-0479">Metal-binding</keyword>
<dbReference type="GO" id="GO:0004540">
    <property type="term" value="F:RNA nuclease activity"/>
    <property type="evidence" value="ECO:0007669"/>
    <property type="project" value="InterPro"/>
</dbReference>
<dbReference type="STRING" id="1549858.MC45_06850"/>
<feature type="domain" description="PIN" evidence="9">
    <location>
        <begin position="4"/>
        <end position="124"/>
    </location>
</feature>
<dbReference type="KEGG" id="stax:MC45_06850"/>
<dbReference type="GO" id="GO:0000287">
    <property type="term" value="F:magnesium ion binding"/>
    <property type="evidence" value="ECO:0007669"/>
    <property type="project" value="UniProtKB-UniRule"/>
</dbReference>
<dbReference type="Pfam" id="PF01850">
    <property type="entry name" value="PIN"/>
    <property type="match status" value="1"/>
</dbReference>
<evidence type="ECO:0000256" key="3">
    <source>
        <dbReference type="ARBA" id="ARBA00022722"/>
    </source>
</evidence>
<name>A0A097EF51_9SPHN</name>
<dbReference type="Proteomes" id="UP000033200">
    <property type="component" value="Chromosome"/>
</dbReference>
<dbReference type="InterPro" id="IPR029060">
    <property type="entry name" value="PIN-like_dom_sf"/>
</dbReference>
<dbReference type="GO" id="GO:0090729">
    <property type="term" value="F:toxin activity"/>
    <property type="evidence" value="ECO:0007669"/>
    <property type="project" value="UniProtKB-KW"/>
</dbReference>
<evidence type="ECO:0000256" key="2">
    <source>
        <dbReference type="ARBA" id="ARBA00022649"/>
    </source>
</evidence>
<evidence type="ECO:0000256" key="6">
    <source>
        <dbReference type="ARBA" id="ARBA00022842"/>
    </source>
</evidence>
<protein>
    <recommendedName>
        <fullName evidence="8">Ribonuclease VapC</fullName>
        <shortName evidence="8">RNase VapC</shortName>
        <ecNumber evidence="8">3.1.-.-</ecNumber>
    </recommendedName>
    <alternativeName>
        <fullName evidence="8">Toxin VapC</fullName>
    </alternativeName>
</protein>
<comment type="function">
    <text evidence="8">Toxic component of a toxin-antitoxin (TA) system. An RNase.</text>
</comment>
<comment type="similarity">
    <text evidence="7 8">Belongs to the PINc/VapC protein family.</text>
</comment>
<gene>
    <name evidence="8" type="primary">vapC</name>
    <name evidence="10" type="ORF">MC45_06850</name>
</gene>
<dbReference type="eggNOG" id="COG1487">
    <property type="taxonomic scope" value="Bacteria"/>
</dbReference>